<gene>
    <name evidence="4" type="ORF">HF682_12375</name>
</gene>
<dbReference type="SUPFAM" id="SSF53474">
    <property type="entry name" value="alpha/beta-Hydrolases"/>
    <property type="match status" value="1"/>
</dbReference>
<evidence type="ECO:0000256" key="1">
    <source>
        <dbReference type="ARBA" id="ARBA00010515"/>
    </source>
</evidence>
<dbReference type="RefSeq" id="WP_168877580.1">
    <property type="nucleotide sequence ID" value="NZ_JABAIM010000002.1"/>
</dbReference>
<evidence type="ECO:0000313" key="5">
    <source>
        <dbReference type="Proteomes" id="UP000587991"/>
    </source>
</evidence>
<protein>
    <submittedName>
        <fullName evidence="4">Alpha/beta hydrolase</fullName>
    </submittedName>
</protein>
<name>A0A847SAM7_9NEIS</name>
<comment type="caution">
    <text evidence="4">The sequence shown here is derived from an EMBL/GenBank/DDBJ whole genome shotgun (WGS) entry which is preliminary data.</text>
</comment>
<organism evidence="4 5">
    <name type="scientific">Leeia aquatica</name>
    <dbReference type="NCBI Taxonomy" id="2725557"/>
    <lineage>
        <taxon>Bacteria</taxon>
        <taxon>Pseudomonadati</taxon>
        <taxon>Pseudomonadota</taxon>
        <taxon>Betaproteobacteria</taxon>
        <taxon>Neisseriales</taxon>
        <taxon>Leeiaceae</taxon>
        <taxon>Leeia</taxon>
    </lineage>
</organism>
<dbReference type="InterPro" id="IPR002168">
    <property type="entry name" value="Lipase_GDXG_HIS_AS"/>
</dbReference>
<comment type="similarity">
    <text evidence="1">Belongs to the 'GDXG' lipolytic enzyme family.</text>
</comment>
<dbReference type="AlphaFoldDB" id="A0A847SAM7"/>
<dbReference type="InterPro" id="IPR013094">
    <property type="entry name" value="AB_hydrolase_3"/>
</dbReference>
<accession>A0A847SAM7</accession>
<reference evidence="4 5" key="1">
    <citation type="submission" date="2020-04" db="EMBL/GenBank/DDBJ databases">
        <title>Draft genome of Leeia sp. IMCC25680.</title>
        <authorList>
            <person name="Song J."/>
            <person name="Cho J.-C."/>
        </authorList>
    </citation>
    <scope>NUCLEOTIDE SEQUENCE [LARGE SCALE GENOMIC DNA]</scope>
    <source>
        <strain evidence="4 5">IMCC25680</strain>
    </source>
</reference>
<dbReference type="PROSITE" id="PS01173">
    <property type="entry name" value="LIPASE_GDXG_HIS"/>
    <property type="match status" value="1"/>
</dbReference>
<evidence type="ECO:0000313" key="4">
    <source>
        <dbReference type="EMBL" id="NLR75955.1"/>
    </source>
</evidence>
<dbReference type="EMBL" id="JABAIM010000002">
    <property type="protein sequence ID" value="NLR75955.1"/>
    <property type="molecule type" value="Genomic_DNA"/>
</dbReference>
<evidence type="ECO:0000256" key="2">
    <source>
        <dbReference type="ARBA" id="ARBA00022801"/>
    </source>
</evidence>
<proteinExistence type="inferred from homology"/>
<dbReference type="Pfam" id="PF07859">
    <property type="entry name" value="Abhydrolase_3"/>
    <property type="match status" value="1"/>
</dbReference>
<dbReference type="PANTHER" id="PTHR48081:SF30">
    <property type="entry name" value="ACETYL-HYDROLASE LIPR-RELATED"/>
    <property type="match status" value="1"/>
</dbReference>
<dbReference type="InterPro" id="IPR029058">
    <property type="entry name" value="AB_hydrolase_fold"/>
</dbReference>
<sequence length="327" mass="35270">MMRPPLVMTDPAAWMDAAMPAAQRARELQDVFDDLDAHPWPDDIAPARVLYDQMGPPVPDDIRAEDGVLAGVPARWLYPPSHDPSRIMLFLHGGGYVYGSLDSHAGMAAELARAADCIGVQLHYRLAPEHPHPAAVEDALAAYCAVLDQGYAPSAVSLVGDSAGGGLVVALLLVLKQRQLPLPGAVACLSPWVDLLLRGESYQTRAHLDPMVERKVVELVREQYLGLQDPTQVTASPILGDLTGLPPMLVQVGELEILYSDAEMLAEKAHQCGVEVTFEVWPAMVHVWHLYYPMLTAGREAISRVGGFLQQASAKAAASKESSACMA</sequence>
<feature type="domain" description="Alpha/beta hydrolase fold-3" evidence="3">
    <location>
        <begin position="88"/>
        <end position="289"/>
    </location>
</feature>
<dbReference type="Proteomes" id="UP000587991">
    <property type="component" value="Unassembled WGS sequence"/>
</dbReference>
<keyword evidence="2 4" id="KW-0378">Hydrolase</keyword>
<dbReference type="GO" id="GO:0004806">
    <property type="term" value="F:triacylglycerol lipase activity"/>
    <property type="evidence" value="ECO:0007669"/>
    <property type="project" value="TreeGrafter"/>
</dbReference>
<dbReference type="PANTHER" id="PTHR48081">
    <property type="entry name" value="AB HYDROLASE SUPERFAMILY PROTEIN C4A8.06C"/>
    <property type="match status" value="1"/>
</dbReference>
<dbReference type="Gene3D" id="3.40.50.1820">
    <property type="entry name" value="alpha/beta hydrolase"/>
    <property type="match status" value="1"/>
</dbReference>
<keyword evidence="5" id="KW-1185">Reference proteome</keyword>
<evidence type="ECO:0000259" key="3">
    <source>
        <dbReference type="Pfam" id="PF07859"/>
    </source>
</evidence>
<dbReference type="InterPro" id="IPR050300">
    <property type="entry name" value="GDXG_lipolytic_enzyme"/>
</dbReference>